<dbReference type="Proteomes" id="UP000028045">
    <property type="component" value="Unassembled WGS sequence"/>
</dbReference>
<dbReference type="Gene3D" id="3.40.50.1240">
    <property type="entry name" value="Phosphoglycerate mutase-like"/>
    <property type="match status" value="1"/>
</dbReference>
<dbReference type="GO" id="GO:0016791">
    <property type="term" value="F:phosphatase activity"/>
    <property type="evidence" value="ECO:0007669"/>
    <property type="project" value="TreeGrafter"/>
</dbReference>
<dbReference type="SMART" id="SM00855">
    <property type="entry name" value="PGAM"/>
    <property type="match status" value="1"/>
</dbReference>
<dbReference type="PANTHER" id="PTHR48100:SF54">
    <property type="entry name" value="PHOSPHATASE SPAC5H10.03-RELATED"/>
    <property type="match status" value="1"/>
</dbReference>
<dbReference type="InterPro" id="IPR013078">
    <property type="entry name" value="His_Pase_superF_clade-1"/>
</dbReference>
<accession>A0A084B3M7</accession>
<gene>
    <name evidence="1" type="ORF">S7711_00165</name>
</gene>
<dbReference type="SUPFAM" id="SSF53254">
    <property type="entry name" value="Phosphoglycerate mutase-like"/>
    <property type="match status" value="1"/>
</dbReference>
<dbReference type="EMBL" id="KL648097">
    <property type="protein sequence ID" value="KEY72156.1"/>
    <property type="molecule type" value="Genomic_DNA"/>
</dbReference>
<dbReference type="AlphaFoldDB" id="A0A084B3M7"/>
<name>A0A084B3M7_STACB</name>
<evidence type="ECO:0000313" key="2">
    <source>
        <dbReference type="Proteomes" id="UP000028045"/>
    </source>
</evidence>
<proteinExistence type="predicted"/>
<organism evidence="1 2">
    <name type="scientific">Stachybotrys chartarum (strain CBS 109288 / IBT 7711)</name>
    <name type="common">Toxic black mold</name>
    <name type="synonym">Stilbospora chartarum</name>
    <dbReference type="NCBI Taxonomy" id="1280523"/>
    <lineage>
        <taxon>Eukaryota</taxon>
        <taxon>Fungi</taxon>
        <taxon>Dikarya</taxon>
        <taxon>Ascomycota</taxon>
        <taxon>Pezizomycotina</taxon>
        <taxon>Sordariomycetes</taxon>
        <taxon>Hypocreomycetidae</taxon>
        <taxon>Hypocreales</taxon>
        <taxon>Stachybotryaceae</taxon>
        <taxon>Stachybotrys</taxon>
    </lineage>
</organism>
<protein>
    <submittedName>
        <fullName evidence="1">Uncharacterized protein</fullName>
    </submittedName>
</protein>
<dbReference type="PANTHER" id="PTHR48100">
    <property type="entry name" value="BROAD-SPECIFICITY PHOSPHATASE YOR283W-RELATED"/>
    <property type="match status" value="1"/>
</dbReference>
<dbReference type="GO" id="GO:0005737">
    <property type="term" value="C:cytoplasm"/>
    <property type="evidence" value="ECO:0007669"/>
    <property type="project" value="TreeGrafter"/>
</dbReference>
<dbReference type="OrthoDB" id="496981at2759"/>
<dbReference type="HOGENOM" id="CLU_039184_1_1_1"/>
<keyword evidence="2" id="KW-1185">Reference proteome</keyword>
<dbReference type="InterPro" id="IPR029033">
    <property type="entry name" value="His_PPase_superfam"/>
</dbReference>
<evidence type="ECO:0000313" key="1">
    <source>
        <dbReference type="EMBL" id="KEY72156.1"/>
    </source>
</evidence>
<reference evidence="1 2" key="1">
    <citation type="journal article" date="2014" name="BMC Genomics">
        <title>Comparative genome sequencing reveals chemotype-specific gene clusters in the toxigenic black mold Stachybotrys.</title>
        <authorList>
            <person name="Semeiks J."/>
            <person name="Borek D."/>
            <person name="Otwinowski Z."/>
            <person name="Grishin N.V."/>
        </authorList>
    </citation>
    <scope>NUCLEOTIDE SEQUENCE [LARGE SCALE GENOMIC DNA]</scope>
    <source>
        <strain evidence="2">CBS 109288 / IBT 7711</strain>
    </source>
</reference>
<dbReference type="CDD" id="cd07040">
    <property type="entry name" value="HP"/>
    <property type="match status" value="1"/>
</dbReference>
<sequence>MPTIYIFRHAESEHNVSKDFSHRDPSLTPLGLSQAAALSKSFPHSDAITTILTSPLTRTVQTTLAAFGHILHAGTGARLVVDPNLQERSALPCDTGSDRAALEQSFPGLDWAALGEGAWFVKEGAYAADDAAVAARAGLVRRRLKEIVDQQAAGDVAVVTHGVFMKFLVQDETIDLPKAGWKAFRIGQEDGEVKLIPVD</sequence>
<dbReference type="InterPro" id="IPR050275">
    <property type="entry name" value="PGM_Phosphatase"/>
</dbReference>
<dbReference type="Pfam" id="PF00300">
    <property type="entry name" value="His_Phos_1"/>
    <property type="match status" value="1"/>
</dbReference>